<keyword evidence="2" id="KW-0378">Hydrolase</keyword>
<evidence type="ECO:0000313" key="5">
    <source>
        <dbReference type="Proteomes" id="UP000632774"/>
    </source>
</evidence>
<dbReference type="PANTHER" id="PTHR43695">
    <property type="entry name" value="PUTATIVE (AFU_ORTHOLOGUE AFUA_2G17250)-RELATED"/>
    <property type="match status" value="1"/>
</dbReference>
<accession>A0ABR9XH88</accession>
<dbReference type="InterPro" id="IPR037459">
    <property type="entry name" value="RhgT-like"/>
</dbReference>
<dbReference type="Gene3D" id="3.40.50.1110">
    <property type="entry name" value="SGNH hydrolase"/>
    <property type="match status" value="1"/>
</dbReference>
<dbReference type="SUPFAM" id="SSF52266">
    <property type="entry name" value="SGNH hydrolase"/>
    <property type="match status" value="1"/>
</dbReference>
<dbReference type="PANTHER" id="PTHR43695:SF1">
    <property type="entry name" value="RHAMNOGALACTURONAN ACETYLESTERASE"/>
    <property type="match status" value="1"/>
</dbReference>
<comment type="similarity">
    <text evidence="1">Belongs to the 'GDSL' lipolytic enzyme family.</text>
</comment>
<dbReference type="CDD" id="cd01821">
    <property type="entry name" value="Rhamnogalacturan_acetylesterase_like"/>
    <property type="match status" value="1"/>
</dbReference>
<comment type="caution">
    <text evidence="4">The sequence shown here is derived from an EMBL/GenBank/DDBJ whole genome shotgun (WGS) entry which is preliminary data.</text>
</comment>
<gene>
    <name evidence="4" type="ORF">IRJ18_09685</name>
</gene>
<feature type="domain" description="SGNH hydrolase-type esterase" evidence="3">
    <location>
        <begin position="32"/>
        <end position="227"/>
    </location>
</feature>
<dbReference type="RefSeq" id="WP_194105976.1">
    <property type="nucleotide sequence ID" value="NZ_JADFFM010000001.1"/>
</dbReference>
<dbReference type="InterPro" id="IPR013830">
    <property type="entry name" value="SGNH_hydro"/>
</dbReference>
<dbReference type="EMBL" id="JADFFM010000001">
    <property type="protein sequence ID" value="MBE9666631.1"/>
    <property type="molecule type" value="Genomic_DNA"/>
</dbReference>
<evidence type="ECO:0000313" key="4">
    <source>
        <dbReference type="EMBL" id="MBE9666631.1"/>
    </source>
</evidence>
<name>A0ABR9XH88_9SPHI</name>
<keyword evidence="5" id="KW-1185">Reference proteome</keyword>
<organism evidence="4 5">
    <name type="scientific">Mucilaginibacter boryungensis</name>
    <dbReference type="NCBI Taxonomy" id="768480"/>
    <lineage>
        <taxon>Bacteria</taxon>
        <taxon>Pseudomonadati</taxon>
        <taxon>Bacteroidota</taxon>
        <taxon>Sphingobacteriia</taxon>
        <taxon>Sphingobacteriales</taxon>
        <taxon>Sphingobacteriaceae</taxon>
        <taxon>Mucilaginibacter</taxon>
    </lineage>
</organism>
<evidence type="ECO:0000256" key="1">
    <source>
        <dbReference type="ARBA" id="ARBA00008668"/>
    </source>
</evidence>
<evidence type="ECO:0000256" key="2">
    <source>
        <dbReference type="ARBA" id="ARBA00022801"/>
    </source>
</evidence>
<dbReference type="InterPro" id="IPR036514">
    <property type="entry name" value="SGNH_hydro_sf"/>
</dbReference>
<dbReference type="Pfam" id="PF13472">
    <property type="entry name" value="Lipase_GDSL_2"/>
    <property type="match status" value="1"/>
</dbReference>
<protein>
    <submittedName>
        <fullName evidence="4">Rhamnogalacturonan acetylesterase</fullName>
    </submittedName>
</protein>
<dbReference type="Proteomes" id="UP000632774">
    <property type="component" value="Unassembled WGS sequence"/>
</dbReference>
<proteinExistence type="inferred from homology"/>
<evidence type="ECO:0000259" key="3">
    <source>
        <dbReference type="Pfam" id="PF13472"/>
    </source>
</evidence>
<sequence length="263" mass="29976">MKKRLSWCIVIVFSLVLMSFMQQPKPIKVYMIGDSTMSLYNQHQFPINGWGMPFANYFDNGVTIVNRARPGRSTRTFLAENRWKPIADSLQAGDYVLIQFGHNDEGDSVKYKDRFTPVPDFKKNLIKFITETKAKNANPILITPVSRRMFDKDNKAKETHVEYSKAVFEIGNEYKVPVIDLDKKSRELIQQLGPEQSKLLFMQLDSAEHPNYPVGRLDNTHFNDYGARKIAELVLNELKAQNNPLAAHIVVGTNKSNVAPAAK</sequence>
<reference evidence="4 5" key="1">
    <citation type="submission" date="2020-10" db="EMBL/GenBank/DDBJ databases">
        <title>Mucilaginibacter mali sp. nov., isolated from rhizosphere soil of apple orchard.</title>
        <authorList>
            <person name="Lee J.-S."/>
            <person name="Kim H.S."/>
            <person name="Kim J.-S."/>
        </authorList>
    </citation>
    <scope>NUCLEOTIDE SEQUENCE [LARGE SCALE GENOMIC DNA]</scope>
    <source>
        <strain evidence="4 5">KCTC 23157</strain>
    </source>
</reference>